<evidence type="ECO:0000313" key="14">
    <source>
        <dbReference type="Proteomes" id="UP000287033"/>
    </source>
</evidence>
<dbReference type="AlphaFoldDB" id="A0A401RTK7"/>
<feature type="disulfide bond" evidence="10">
    <location>
        <begin position="231"/>
        <end position="240"/>
    </location>
</feature>
<evidence type="ECO:0000256" key="4">
    <source>
        <dbReference type="ARBA" id="ARBA00022692"/>
    </source>
</evidence>
<gene>
    <name evidence="13" type="ORF">chiPu_0019955</name>
</gene>
<dbReference type="STRING" id="137246.A0A401RTK7"/>
<keyword evidence="14" id="KW-1185">Reference proteome</keyword>
<evidence type="ECO:0000313" key="13">
    <source>
        <dbReference type="EMBL" id="GCC21483.1"/>
    </source>
</evidence>
<feature type="disulfide bond" evidence="10">
    <location>
        <begin position="198"/>
        <end position="207"/>
    </location>
</feature>
<dbReference type="EMBL" id="BEZZ01002256">
    <property type="protein sequence ID" value="GCC21483.1"/>
    <property type="molecule type" value="Genomic_DNA"/>
</dbReference>
<feature type="non-terminal residue" evidence="13">
    <location>
        <position position="306"/>
    </location>
</feature>
<evidence type="ECO:0000259" key="12">
    <source>
        <dbReference type="PROSITE" id="PS51051"/>
    </source>
</evidence>
<keyword evidence="11" id="KW-0732">Signal</keyword>
<dbReference type="Proteomes" id="UP000287033">
    <property type="component" value="Unassembled WGS sequence"/>
</dbReference>
<evidence type="ECO:0000256" key="6">
    <source>
        <dbReference type="ARBA" id="ARBA00022989"/>
    </source>
</evidence>
<feature type="disulfide bond" evidence="10">
    <location>
        <begin position="211"/>
        <end position="223"/>
    </location>
</feature>
<keyword evidence="9" id="KW-0325">Glycoprotein</keyword>
<dbReference type="GO" id="GO:0032502">
    <property type="term" value="P:developmental process"/>
    <property type="evidence" value="ECO:0007669"/>
    <property type="project" value="UniProtKB-ARBA"/>
</dbReference>
<dbReference type="SMART" id="SM00181">
    <property type="entry name" value="EGF"/>
    <property type="match status" value="2"/>
</dbReference>
<evidence type="ECO:0000256" key="10">
    <source>
        <dbReference type="PROSITE-ProRule" id="PRU00377"/>
    </source>
</evidence>
<accession>A0A401RTK7</accession>
<dbReference type="OMA" id="WANTSHI"/>
<comment type="subcellular location">
    <subcellularLocation>
        <location evidence="1 11">Membrane</location>
        <topology evidence="1 11">Single-pass type I membrane protein</topology>
    </subcellularLocation>
</comment>
<keyword evidence="7 11" id="KW-0472">Membrane</keyword>
<dbReference type="InterPro" id="IPR001774">
    <property type="entry name" value="DSL"/>
</dbReference>
<dbReference type="Pfam" id="PF07657">
    <property type="entry name" value="MNNL"/>
    <property type="match status" value="1"/>
</dbReference>
<keyword evidence="4 11" id="KW-0812">Transmembrane</keyword>
<feature type="domain" description="DSL" evidence="12">
    <location>
        <begin position="196"/>
        <end position="240"/>
    </location>
</feature>
<dbReference type="GO" id="GO:0016020">
    <property type="term" value="C:membrane"/>
    <property type="evidence" value="ECO:0007669"/>
    <property type="project" value="UniProtKB-SubCell"/>
</dbReference>
<dbReference type="GO" id="GO:0007219">
    <property type="term" value="P:Notch signaling pathway"/>
    <property type="evidence" value="ECO:0007669"/>
    <property type="project" value="InterPro"/>
</dbReference>
<protein>
    <recommendedName>
        <fullName evidence="11">Delta-like protein</fullName>
    </recommendedName>
</protein>
<dbReference type="Gene3D" id="2.10.25.10">
    <property type="entry name" value="Laminin"/>
    <property type="match status" value="1"/>
</dbReference>
<comment type="caution">
    <text evidence="13">The sequence shown here is derived from an EMBL/GenBank/DDBJ whole genome shotgun (WGS) entry which is preliminary data.</text>
</comment>
<dbReference type="FunFam" id="2.10.25.140:FF:000001">
    <property type="entry name" value="Delta-like protein"/>
    <property type="match status" value="1"/>
</dbReference>
<dbReference type="OrthoDB" id="283575at2759"/>
<dbReference type="InterPro" id="IPR011651">
    <property type="entry name" value="Notch_ligand_N"/>
</dbReference>
<evidence type="ECO:0000256" key="11">
    <source>
        <dbReference type="RuleBase" id="RU280815"/>
    </source>
</evidence>
<dbReference type="PROSITE" id="PS51051">
    <property type="entry name" value="DSL"/>
    <property type="match status" value="1"/>
</dbReference>
<evidence type="ECO:0000256" key="9">
    <source>
        <dbReference type="ARBA" id="ARBA00023180"/>
    </source>
</evidence>
<evidence type="ECO:0000256" key="2">
    <source>
        <dbReference type="ARBA" id="ARBA00022473"/>
    </source>
</evidence>
<dbReference type="Pfam" id="PF01414">
    <property type="entry name" value="DSL"/>
    <property type="match status" value="1"/>
</dbReference>
<evidence type="ECO:0000256" key="8">
    <source>
        <dbReference type="ARBA" id="ARBA00023157"/>
    </source>
</evidence>
<evidence type="ECO:0000256" key="7">
    <source>
        <dbReference type="ARBA" id="ARBA00023136"/>
    </source>
</evidence>
<dbReference type="PROSITE" id="PS00022">
    <property type="entry name" value="EGF_1"/>
    <property type="match status" value="2"/>
</dbReference>
<dbReference type="FunFam" id="2.10.25.10:FF:000018">
    <property type="entry name" value="Delta-like 1"/>
    <property type="match status" value="1"/>
</dbReference>
<organism evidence="13 14">
    <name type="scientific">Chiloscyllium punctatum</name>
    <name type="common">Brownbanded bambooshark</name>
    <name type="synonym">Hemiscyllium punctatum</name>
    <dbReference type="NCBI Taxonomy" id="137246"/>
    <lineage>
        <taxon>Eukaryota</taxon>
        <taxon>Metazoa</taxon>
        <taxon>Chordata</taxon>
        <taxon>Craniata</taxon>
        <taxon>Vertebrata</taxon>
        <taxon>Chondrichthyes</taxon>
        <taxon>Elasmobranchii</taxon>
        <taxon>Galeomorphii</taxon>
        <taxon>Galeoidea</taxon>
        <taxon>Orectolobiformes</taxon>
        <taxon>Hemiscylliidae</taxon>
        <taxon>Chiloscyllium</taxon>
    </lineage>
</organism>
<dbReference type="Gene3D" id="2.10.25.140">
    <property type="match status" value="1"/>
</dbReference>
<keyword evidence="2 11" id="KW-0217">Developmental protein</keyword>
<name>A0A401RTK7_CHIPU</name>
<dbReference type="Pfam" id="PF21700">
    <property type="entry name" value="EGF_DL_JAG"/>
    <property type="match status" value="1"/>
</dbReference>
<dbReference type="Gene3D" id="2.60.40.3510">
    <property type="match status" value="1"/>
</dbReference>
<evidence type="ECO:0000256" key="5">
    <source>
        <dbReference type="ARBA" id="ARBA00022737"/>
    </source>
</evidence>
<comment type="function">
    <text evidence="11">Putative Notch ligand involved in the mediation of Notch signaling.</text>
</comment>
<proteinExistence type="predicted"/>
<dbReference type="PROSITE" id="PS01186">
    <property type="entry name" value="EGF_2"/>
    <property type="match status" value="1"/>
</dbReference>
<keyword evidence="3 11" id="KW-0245">EGF-like domain</keyword>
<dbReference type="InterPro" id="IPR000742">
    <property type="entry name" value="EGF"/>
</dbReference>
<reference evidence="13 14" key="1">
    <citation type="journal article" date="2018" name="Nat. Ecol. Evol.">
        <title>Shark genomes provide insights into elasmobranch evolution and the origin of vertebrates.</title>
        <authorList>
            <person name="Hara Y"/>
            <person name="Yamaguchi K"/>
            <person name="Onimaru K"/>
            <person name="Kadota M"/>
            <person name="Koyanagi M"/>
            <person name="Keeley SD"/>
            <person name="Tatsumi K"/>
            <person name="Tanaka K"/>
            <person name="Motone F"/>
            <person name="Kageyama Y"/>
            <person name="Nozu R"/>
            <person name="Adachi N"/>
            <person name="Nishimura O"/>
            <person name="Nakagawa R"/>
            <person name="Tanegashima C"/>
            <person name="Kiyatake I"/>
            <person name="Matsumoto R"/>
            <person name="Murakumo K"/>
            <person name="Nishida K"/>
            <person name="Terakita A"/>
            <person name="Kuratani S"/>
            <person name="Sato K"/>
            <person name="Hyodo S Kuraku.S."/>
        </authorList>
    </citation>
    <scope>NUCLEOTIDE SEQUENCE [LARGE SCALE GENOMIC DNA]</scope>
</reference>
<evidence type="ECO:0000256" key="1">
    <source>
        <dbReference type="ARBA" id="ARBA00004479"/>
    </source>
</evidence>
<sequence>MEKAGETMRFKEKVCCLETTPMLTVALEDDPGVVNSPSKRQRDRIVPHSESAMCGGTFELRIEQFENSGALLAAGNRCVPECRTFFRVCLKHFQKVVSPEPCTYGNVLTPLLGTNSFTVPDNQAPLRINFTFKWPGTFSLIIEAWNSASNLPSLNVTSPETLISRFAIQRHQPVGTAWAQDSLQGEHTQLYYSYRVVCSQHYYGEGCSDYCRPRNDTFGHYTCGKEGQRLCLPGWQNEYCSQSICQAGCSLDHGYCDQPGECKCHYGWQGRLCDQCMHYPGCLHGTCQQPFQCTCKEGWGGLFCNQ</sequence>
<keyword evidence="5 11" id="KW-0677">Repeat</keyword>
<dbReference type="SMART" id="SM00051">
    <property type="entry name" value="DSL"/>
    <property type="match status" value="1"/>
</dbReference>
<keyword evidence="8 10" id="KW-1015">Disulfide bond</keyword>
<keyword evidence="6 11" id="KW-1133">Transmembrane helix</keyword>
<evidence type="ECO:0000256" key="3">
    <source>
        <dbReference type="ARBA" id="ARBA00022536"/>
    </source>
</evidence>